<protein>
    <recommendedName>
        <fullName evidence="7">Peptidase M24 domain-containing protein</fullName>
    </recommendedName>
</protein>
<dbReference type="PRINTS" id="PR00599">
    <property type="entry name" value="MAPEPTIDASE"/>
</dbReference>
<dbReference type="GO" id="GO:0046872">
    <property type="term" value="F:metal ion binding"/>
    <property type="evidence" value="ECO:0007669"/>
    <property type="project" value="UniProtKB-KW"/>
</dbReference>
<evidence type="ECO:0000256" key="2">
    <source>
        <dbReference type="ARBA" id="ARBA00022801"/>
    </source>
</evidence>
<dbReference type="STRING" id="1776334.APZ16_01185"/>
<dbReference type="Proteomes" id="UP000074294">
    <property type="component" value="Unassembled WGS sequence"/>
</dbReference>
<dbReference type="AlphaFoldDB" id="A0A147JTP7"/>
<keyword evidence="2" id="KW-0378">Hydrolase</keyword>
<evidence type="ECO:0008006" key="7">
    <source>
        <dbReference type="Google" id="ProtNLM"/>
    </source>
</evidence>
<dbReference type="InterPro" id="IPR000587">
    <property type="entry name" value="Creatinase_N"/>
</dbReference>
<evidence type="ECO:0000313" key="6">
    <source>
        <dbReference type="Proteomes" id="UP000074294"/>
    </source>
</evidence>
<dbReference type="InterPro" id="IPR036005">
    <property type="entry name" value="Creatinase/aminopeptidase-like"/>
</dbReference>
<organism evidence="5 6">
    <name type="scientific">Hadarchaeum yellowstonense</name>
    <dbReference type="NCBI Taxonomy" id="1776334"/>
    <lineage>
        <taxon>Archaea</taxon>
        <taxon>Methanobacteriati</taxon>
        <taxon>Candidatus Hadarchaeota</taxon>
        <taxon>Candidatus Hadarchaeia</taxon>
        <taxon>Candidatus Hadarchaeales</taxon>
        <taxon>Candidatus Hadarchaeaceae</taxon>
        <taxon>Candidatus Hadarchaeum</taxon>
    </lineage>
</organism>
<dbReference type="Pfam" id="PF01321">
    <property type="entry name" value="Creatinase_N"/>
    <property type="match status" value="1"/>
</dbReference>
<evidence type="ECO:0000259" key="3">
    <source>
        <dbReference type="Pfam" id="PF00557"/>
    </source>
</evidence>
<dbReference type="Gene3D" id="3.40.350.10">
    <property type="entry name" value="Creatinase/prolidase N-terminal domain"/>
    <property type="match status" value="1"/>
</dbReference>
<reference evidence="5 6" key="1">
    <citation type="journal article" date="2016" name="Nat. Microbiol.">
        <title>Genomic inference of the metabolism of cosmopolitan subsurface Archaea, Hadesarchaea.</title>
        <authorList>
            <person name="Baker B.J."/>
            <person name="Saw J.H."/>
            <person name="Lind A.E."/>
            <person name="Lazar C.S."/>
            <person name="Hinrichs K.-U."/>
            <person name="Teske A.P."/>
            <person name="Ettema T.J."/>
        </authorList>
    </citation>
    <scope>NUCLEOTIDE SEQUENCE [LARGE SCALE GENOMIC DNA]</scope>
</reference>
<dbReference type="EMBL" id="LQMQ01000053">
    <property type="protein sequence ID" value="KUO39888.1"/>
    <property type="molecule type" value="Genomic_DNA"/>
</dbReference>
<gene>
    <name evidence="5" type="ORF">APZ16_01185</name>
</gene>
<name>A0A147JTP7_HADYE</name>
<accession>A0A147JTP7</accession>
<dbReference type="InterPro" id="IPR000994">
    <property type="entry name" value="Pept_M24"/>
</dbReference>
<evidence type="ECO:0000259" key="4">
    <source>
        <dbReference type="Pfam" id="PF01321"/>
    </source>
</evidence>
<dbReference type="PANTHER" id="PTHR46112">
    <property type="entry name" value="AMINOPEPTIDASE"/>
    <property type="match status" value="1"/>
</dbReference>
<dbReference type="SUPFAM" id="SSF53092">
    <property type="entry name" value="Creatinase/prolidase N-terminal domain"/>
    <property type="match status" value="1"/>
</dbReference>
<comment type="caution">
    <text evidence="5">The sequence shown here is derived from an EMBL/GenBank/DDBJ whole genome shotgun (WGS) entry which is preliminary data.</text>
</comment>
<dbReference type="InterPro" id="IPR001131">
    <property type="entry name" value="Peptidase_M24B_aminopep-P_CS"/>
</dbReference>
<dbReference type="CDD" id="cd01092">
    <property type="entry name" value="APP-like"/>
    <property type="match status" value="1"/>
</dbReference>
<evidence type="ECO:0000313" key="5">
    <source>
        <dbReference type="EMBL" id="KUO39888.1"/>
    </source>
</evidence>
<dbReference type="InterPro" id="IPR050659">
    <property type="entry name" value="Peptidase_M24B"/>
</dbReference>
<sequence length="351" mass="38991">MERLREELERHGLDAYLSLRNTRYLAETTAAKAVIVPWEGEPVLVCSRLELERARRESKIGDIKGFSSWRAPLQRGERVLFLEPWQLIAEVLAETGARAIGYDGGERNFIRKISNAYPAGYRWAPEIIQNLRMIKSPEELSLLRRAAELARLGMNRAAELIEPGKTELEIAAEIEYEMRRAGSEGTPFPTIVASGENSWLPHSTATAKRLKKGELIVVDLGAVYNGYASDMTRTFGISPTKKQLQILRTVQEAQRAALRRIKNGVGAKVIDAAARDLITRSGFGRFFTHGTGHGVGLEIHEAPSLYPSSRDVLRQGMVLTVEPGIYVPGVGGARWEDTVLVKRGGWETLTS</sequence>
<dbReference type="PANTHER" id="PTHR46112:SF2">
    <property type="entry name" value="XAA-PRO AMINOPEPTIDASE P-RELATED"/>
    <property type="match status" value="1"/>
</dbReference>
<feature type="domain" description="Creatinase N-terminal" evidence="4">
    <location>
        <begin position="2"/>
        <end position="134"/>
    </location>
</feature>
<dbReference type="SUPFAM" id="SSF55920">
    <property type="entry name" value="Creatinase/aminopeptidase"/>
    <property type="match status" value="1"/>
</dbReference>
<evidence type="ECO:0000256" key="1">
    <source>
        <dbReference type="ARBA" id="ARBA00022723"/>
    </source>
</evidence>
<feature type="domain" description="Peptidase M24" evidence="3">
    <location>
        <begin position="142"/>
        <end position="342"/>
    </location>
</feature>
<dbReference type="InterPro" id="IPR001714">
    <property type="entry name" value="Pept_M24_MAP"/>
</dbReference>
<proteinExistence type="predicted"/>
<dbReference type="GO" id="GO:0016787">
    <property type="term" value="F:hydrolase activity"/>
    <property type="evidence" value="ECO:0007669"/>
    <property type="project" value="UniProtKB-KW"/>
</dbReference>
<dbReference type="Gene3D" id="3.90.230.10">
    <property type="entry name" value="Creatinase/methionine aminopeptidase superfamily"/>
    <property type="match status" value="1"/>
</dbReference>
<dbReference type="PROSITE" id="PS00491">
    <property type="entry name" value="PROLINE_PEPTIDASE"/>
    <property type="match status" value="1"/>
</dbReference>
<keyword evidence="1" id="KW-0479">Metal-binding</keyword>
<dbReference type="InterPro" id="IPR029149">
    <property type="entry name" value="Creatin/AminoP/Spt16_N"/>
</dbReference>
<dbReference type="Pfam" id="PF00557">
    <property type="entry name" value="Peptidase_M24"/>
    <property type="match status" value="1"/>
</dbReference>